<comment type="caution">
    <text evidence="1">The sequence shown here is derived from an EMBL/GenBank/DDBJ whole genome shotgun (WGS) entry which is preliminary data.</text>
</comment>
<reference evidence="1 2" key="1">
    <citation type="submission" date="2019-04" db="EMBL/GenBank/DDBJ databases">
        <title>Genome of a novel bacterium Candidatus Jettenia ecosi reconstructed from metagenome of an anammox bioreactor.</title>
        <authorList>
            <person name="Mardanov A.V."/>
            <person name="Beletsky A.V."/>
            <person name="Ravin N.V."/>
            <person name="Botchkova E.A."/>
            <person name="Litti Y.V."/>
            <person name="Nozhevnikova A.N."/>
        </authorList>
    </citation>
    <scope>NUCLEOTIDE SEQUENCE [LARGE SCALE GENOMIC DNA]</scope>
    <source>
        <strain evidence="1">J2</strain>
    </source>
</reference>
<dbReference type="EMBL" id="SULG01000143">
    <property type="protein sequence ID" value="TLD40027.1"/>
    <property type="molecule type" value="Genomic_DNA"/>
</dbReference>
<evidence type="ECO:0000313" key="1">
    <source>
        <dbReference type="EMBL" id="TLD40027.1"/>
    </source>
</evidence>
<organism evidence="1 2">
    <name type="scientific">Candidatus Jettenia ecosi</name>
    <dbReference type="NCBI Taxonomy" id="2494326"/>
    <lineage>
        <taxon>Bacteria</taxon>
        <taxon>Pseudomonadati</taxon>
        <taxon>Planctomycetota</taxon>
        <taxon>Candidatus Brocadiia</taxon>
        <taxon>Candidatus Brocadiales</taxon>
        <taxon>Candidatus Brocadiaceae</taxon>
        <taxon>Candidatus Jettenia</taxon>
    </lineage>
</organism>
<dbReference type="Proteomes" id="UP000319783">
    <property type="component" value="Unassembled WGS sequence"/>
</dbReference>
<name>A0A533Q631_9BACT</name>
<sequence length="37" mass="4168">MEIGVCLMVKGIGKPCAGKPQARFDERELTKQAWRGY</sequence>
<evidence type="ECO:0000313" key="2">
    <source>
        <dbReference type="Proteomes" id="UP000319783"/>
    </source>
</evidence>
<dbReference type="AlphaFoldDB" id="A0A533Q631"/>
<gene>
    <name evidence="1" type="ORF">JETT_3710</name>
</gene>
<accession>A0A533Q631</accession>
<protein>
    <submittedName>
        <fullName evidence="1">Uncharacterized protein</fullName>
    </submittedName>
</protein>
<proteinExistence type="predicted"/>